<evidence type="ECO:0000259" key="1">
    <source>
        <dbReference type="Pfam" id="PF02470"/>
    </source>
</evidence>
<dbReference type="InterPro" id="IPR052336">
    <property type="entry name" value="MlaD_Phospholipid_Transporter"/>
</dbReference>
<name>A0A7V8K7B7_9GAMM</name>
<dbReference type="GO" id="GO:0005543">
    <property type="term" value="F:phospholipid binding"/>
    <property type="evidence" value="ECO:0007669"/>
    <property type="project" value="TreeGrafter"/>
</dbReference>
<dbReference type="RefSeq" id="WP_162310496.1">
    <property type="nucleotide sequence ID" value="NZ_JACHGU010000004.1"/>
</dbReference>
<dbReference type="PANTHER" id="PTHR33371">
    <property type="entry name" value="INTERMEMBRANE PHOSPHOLIPID TRANSPORT SYSTEM BINDING PROTEIN MLAD-RELATED"/>
    <property type="match status" value="1"/>
</dbReference>
<sequence length="170" mass="17712">MAIRGPRLEFAVGAFLVLALASLLVLAFASTNRQFGLGGGSYPLTARFSNLGQLRLQAPVKIGGVVVGRVDKVELDPVRFDSIVTLAIDQRYAELPADTSAGIFTSGLLGESYIGLQPGGDPEALRPGDEIAFTQPAIDLIQLVGKYMFGGASGGEAGASPPQPMEEPLP</sequence>
<dbReference type="PANTHER" id="PTHR33371:SF4">
    <property type="entry name" value="INTERMEMBRANE PHOSPHOLIPID TRANSPORT SYSTEM BINDING PROTEIN MLAD"/>
    <property type="match status" value="1"/>
</dbReference>
<dbReference type="GO" id="GO:0005548">
    <property type="term" value="F:phospholipid transporter activity"/>
    <property type="evidence" value="ECO:0007669"/>
    <property type="project" value="TreeGrafter"/>
</dbReference>
<dbReference type="InterPro" id="IPR030970">
    <property type="entry name" value="ABC_MlaD"/>
</dbReference>
<dbReference type="AlphaFoldDB" id="A0A7V8K7B7"/>
<evidence type="ECO:0000313" key="2">
    <source>
        <dbReference type="EMBL" id="KAF1686871.1"/>
    </source>
</evidence>
<dbReference type="Pfam" id="PF02470">
    <property type="entry name" value="MlaD"/>
    <property type="match status" value="1"/>
</dbReference>
<dbReference type="EMBL" id="MWIP01000004">
    <property type="protein sequence ID" value="KAF1686871.1"/>
    <property type="molecule type" value="Genomic_DNA"/>
</dbReference>
<accession>A0A7V8K7B7</accession>
<protein>
    <submittedName>
        <fullName evidence="2">Outer membrane lipid asymmetry maintenance protein MlaD</fullName>
    </submittedName>
</protein>
<proteinExistence type="predicted"/>
<keyword evidence="3" id="KW-1185">Reference proteome</keyword>
<reference evidence="2 3" key="1">
    <citation type="submission" date="2017-10" db="EMBL/GenBank/DDBJ databases">
        <title>Whole genome sequencing of Pseudoxanthomonas broegbernensis DSM 12573(T).</title>
        <authorList>
            <person name="Kumar S."/>
            <person name="Bansal K."/>
            <person name="Kaur A."/>
            <person name="Patil P."/>
            <person name="Sharma S."/>
            <person name="Patil P.B."/>
        </authorList>
    </citation>
    <scope>NUCLEOTIDE SEQUENCE [LARGE SCALE GENOMIC DNA]</scope>
    <source>
        <strain evidence="2 3">DSM 12573</strain>
    </source>
</reference>
<dbReference type="InterPro" id="IPR003399">
    <property type="entry name" value="Mce/MlaD"/>
</dbReference>
<organism evidence="2 3">
    <name type="scientific">Pseudoxanthomonas broegbernensis</name>
    <dbReference type="NCBI Taxonomy" id="83619"/>
    <lineage>
        <taxon>Bacteria</taxon>
        <taxon>Pseudomonadati</taxon>
        <taxon>Pseudomonadota</taxon>
        <taxon>Gammaproteobacteria</taxon>
        <taxon>Lysobacterales</taxon>
        <taxon>Lysobacteraceae</taxon>
        <taxon>Pseudoxanthomonas</taxon>
    </lineage>
</organism>
<gene>
    <name evidence="2" type="primary">mlaD</name>
    <name evidence="2" type="ORF">B1992_05615</name>
</gene>
<dbReference type="NCBIfam" id="TIGR04430">
    <property type="entry name" value="OM_asym_MlaD"/>
    <property type="match status" value="1"/>
</dbReference>
<evidence type="ECO:0000313" key="3">
    <source>
        <dbReference type="Proteomes" id="UP000462066"/>
    </source>
</evidence>
<comment type="caution">
    <text evidence="2">The sequence shown here is derived from an EMBL/GenBank/DDBJ whole genome shotgun (WGS) entry which is preliminary data.</text>
</comment>
<dbReference type="Proteomes" id="UP000462066">
    <property type="component" value="Unassembled WGS sequence"/>
</dbReference>
<feature type="domain" description="Mce/MlaD" evidence="1">
    <location>
        <begin position="41"/>
        <end position="119"/>
    </location>
</feature>